<comment type="similarity">
    <text evidence="2">Belongs to the glycerophosphoryl diester phosphodiesterase family.</text>
</comment>
<organism evidence="10 11">
    <name type="scientific">Lachancea dasiensis</name>
    <dbReference type="NCBI Taxonomy" id="1072105"/>
    <lineage>
        <taxon>Eukaryota</taxon>
        <taxon>Fungi</taxon>
        <taxon>Dikarya</taxon>
        <taxon>Ascomycota</taxon>
        <taxon>Saccharomycotina</taxon>
        <taxon>Saccharomycetes</taxon>
        <taxon>Saccharomycetales</taxon>
        <taxon>Saccharomycetaceae</taxon>
        <taxon>Lachancea</taxon>
    </lineage>
</organism>
<gene>
    <name evidence="10" type="ORF">LADA_0H10176G</name>
</gene>
<name>A0A1G4K316_9SACH</name>
<reference evidence="10 11" key="1">
    <citation type="submission" date="2016-03" db="EMBL/GenBank/DDBJ databases">
        <authorList>
            <person name="Devillers H."/>
        </authorList>
    </citation>
    <scope>NUCLEOTIDE SEQUENCE [LARGE SCALE GENOMIC DNA]</scope>
    <source>
        <strain evidence="10">CBS 10888</strain>
    </source>
</reference>
<evidence type="ECO:0000256" key="5">
    <source>
        <dbReference type="ARBA" id="ARBA00022989"/>
    </source>
</evidence>
<dbReference type="AlphaFoldDB" id="A0A1G4K316"/>
<dbReference type="GO" id="GO:0034478">
    <property type="term" value="P:phosphatidylglycerol catabolic process"/>
    <property type="evidence" value="ECO:0007669"/>
    <property type="project" value="EnsemblFungi"/>
</dbReference>
<dbReference type="PROSITE" id="PS51704">
    <property type="entry name" value="GP_PDE"/>
    <property type="match status" value="1"/>
</dbReference>
<dbReference type="PANTHER" id="PTHR42758">
    <property type="entry name" value="PHOSPHATIDYLGLYCEROL PHOSPHOLIPASE C"/>
    <property type="match status" value="1"/>
</dbReference>
<dbReference type="OrthoDB" id="1058301at2759"/>
<dbReference type="EMBL" id="LT598461">
    <property type="protein sequence ID" value="SCU98040.1"/>
    <property type="molecule type" value="Genomic_DNA"/>
</dbReference>
<evidence type="ECO:0000256" key="1">
    <source>
        <dbReference type="ARBA" id="ARBA00004370"/>
    </source>
</evidence>
<dbReference type="Proteomes" id="UP000190274">
    <property type="component" value="Chromosome H"/>
</dbReference>
<dbReference type="InterPro" id="IPR030395">
    <property type="entry name" value="GP_PDE_dom"/>
</dbReference>
<proteinExistence type="inferred from homology"/>
<dbReference type="GO" id="GO:0016020">
    <property type="term" value="C:membrane"/>
    <property type="evidence" value="ECO:0007669"/>
    <property type="project" value="UniProtKB-SubCell"/>
</dbReference>
<keyword evidence="11" id="KW-1185">Reference proteome</keyword>
<dbReference type="STRING" id="1266660.A0A1G4K316"/>
<keyword evidence="6" id="KW-0443">Lipid metabolism</keyword>
<keyword evidence="7 8" id="KW-0472">Membrane</keyword>
<evidence type="ECO:0000313" key="11">
    <source>
        <dbReference type="Proteomes" id="UP000190274"/>
    </source>
</evidence>
<comment type="subcellular location">
    <subcellularLocation>
        <location evidence="1">Membrane</location>
    </subcellularLocation>
</comment>
<keyword evidence="4" id="KW-0378">Hydrolase</keyword>
<evidence type="ECO:0000256" key="8">
    <source>
        <dbReference type="SAM" id="Phobius"/>
    </source>
</evidence>
<evidence type="ECO:0000256" key="3">
    <source>
        <dbReference type="ARBA" id="ARBA00022692"/>
    </source>
</evidence>
<dbReference type="GO" id="GO:0034479">
    <property type="term" value="F:phosphatidylglycerol phospholipase C activity"/>
    <property type="evidence" value="ECO:0007669"/>
    <property type="project" value="EnsemblFungi"/>
</dbReference>
<dbReference type="PANTHER" id="PTHR42758:SF2">
    <property type="entry name" value="PHOSPHATIDYLGLYCEROL PHOSPHOLIPASE C"/>
    <property type="match status" value="1"/>
</dbReference>
<feature type="transmembrane region" description="Helical" evidence="8">
    <location>
        <begin position="300"/>
        <end position="318"/>
    </location>
</feature>
<dbReference type="InterPro" id="IPR052271">
    <property type="entry name" value="GDPD-Related"/>
</dbReference>
<feature type="domain" description="GP-PDE" evidence="9">
    <location>
        <begin position="3"/>
        <end position="254"/>
    </location>
</feature>
<evidence type="ECO:0000313" key="10">
    <source>
        <dbReference type="EMBL" id="SCU98040.1"/>
    </source>
</evidence>
<evidence type="ECO:0000256" key="2">
    <source>
        <dbReference type="ARBA" id="ARBA00007277"/>
    </source>
</evidence>
<dbReference type="GO" id="GO:0005811">
    <property type="term" value="C:lipid droplet"/>
    <property type="evidence" value="ECO:0007669"/>
    <property type="project" value="EnsemblFungi"/>
</dbReference>
<sequence length="320" mass="37500">MTTKIIGHRAYKGYYPENTIVAFDKALEAGVDVVETDLQMSKDGIVVINHDTTTLRCWDKNYRISETEWSDLKALRCKNKGFTELKMPSLVEVLKWVVDNPSVKLMLDIKFTNDREIMLKSVAEMLSVREDLPFWRDHIIWGLWTVDWFRYGMETGVIKDFEVVCISLSLQMARKFVEYSREINNPHYKLSGVSLHFVSTWSSYFQTSVIPYLQEHNVDIYVWTINQTIDFKYCNALPIAGFVTDFPVEAREAVSKYDRNQLGFQRPAHLSKEGFRFYSFLCIYRLVEELLFSPWARYKVVGNFSFSLLVIILLRAIHFL</sequence>
<dbReference type="SUPFAM" id="SSF51695">
    <property type="entry name" value="PLC-like phosphodiesterases"/>
    <property type="match status" value="1"/>
</dbReference>
<dbReference type="Pfam" id="PF03009">
    <property type="entry name" value="GDPD"/>
    <property type="match status" value="1"/>
</dbReference>
<evidence type="ECO:0000256" key="6">
    <source>
        <dbReference type="ARBA" id="ARBA00023098"/>
    </source>
</evidence>
<accession>A0A1G4K316</accession>
<dbReference type="GO" id="GO:0005739">
    <property type="term" value="C:mitochondrion"/>
    <property type="evidence" value="ECO:0007669"/>
    <property type="project" value="EnsemblFungi"/>
</dbReference>
<protein>
    <submittedName>
        <fullName evidence="10">LADA_0H10176g1_1</fullName>
    </submittedName>
</protein>
<evidence type="ECO:0000256" key="7">
    <source>
        <dbReference type="ARBA" id="ARBA00023136"/>
    </source>
</evidence>
<evidence type="ECO:0000259" key="9">
    <source>
        <dbReference type="PROSITE" id="PS51704"/>
    </source>
</evidence>
<keyword evidence="5 8" id="KW-1133">Transmembrane helix</keyword>
<dbReference type="CDD" id="cd08570">
    <property type="entry name" value="GDPD_YPL206cp_fungi"/>
    <property type="match status" value="1"/>
</dbReference>
<evidence type="ECO:0000256" key="4">
    <source>
        <dbReference type="ARBA" id="ARBA00022801"/>
    </source>
</evidence>
<dbReference type="InterPro" id="IPR017946">
    <property type="entry name" value="PLC-like_Pdiesterase_TIM-brl"/>
</dbReference>
<dbReference type="Gene3D" id="3.20.20.190">
    <property type="entry name" value="Phosphatidylinositol (PI) phosphodiesterase"/>
    <property type="match status" value="1"/>
</dbReference>
<keyword evidence="3 8" id="KW-0812">Transmembrane</keyword>